<name>A0A127PVJ4_9BURK</name>
<sequence length="408" mass="43096">MSQLLLARKRQDGFSLIELMVVIAIVLVMSLAIFGVMSTSEGKKRTLTSVNDIDQSGNFAMYQLEKTVRIAGSGFSQSYVQSFGCQLFAKQTTNGVILPFSGATMAQPFNTLNAALGGTFVLAPAIIAKNATTPGMSGSTSDALIIMSGSAGYGEVPTAFTNSPTSAQLNLQSTLSFKPNDLVLVVDQAGSSGALPCMIQQVDSAYTASTNATALPLAGTYYASSIKAKGGAIRNLTDYSNNALAMGIGNSARNPPSFQLLGVGDNNVLFQYDLLQGGTYDTAIPTADGVFEMHALYGVDTNNDGLVDKWVDPSTTGYDYATLESGTVAANNTLLTIKAIRIGLIMRTSLQEKAPVSPAPPATTGPLTLFSDLGKTLTYTRTLTTAEQNYRYRTIESTIPLRNSLLLN</sequence>
<proteinExistence type="predicted"/>
<dbReference type="InterPro" id="IPR012902">
    <property type="entry name" value="N_methyl_site"/>
</dbReference>
<dbReference type="RefSeq" id="WP_061534323.1">
    <property type="nucleotide sequence ID" value="NZ_CP013233.1"/>
</dbReference>
<keyword evidence="3" id="KW-1185">Reference proteome</keyword>
<accession>A0A127PVJ4</accession>
<dbReference type="Pfam" id="PF16074">
    <property type="entry name" value="PilW"/>
    <property type="match status" value="1"/>
</dbReference>
<dbReference type="PATRIC" id="fig|279058.17.peg.3922"/>
<dbReference type="AlphaFoldDB" id="A0A127PVJ4"/>
<dbReference type="EMBL" id="CP013235">
    <property type="protein sequence ID" value="AMP11303.1"/>
    <property type="molecule type" value="Genomic_DNA"/>
</dbReference>
<keyword evidence="1" id="KW-1133">Transmembrane helix</keyword>
<keyword evidence="1" id="KW-0472">Membrane</keyword>
<dbReference type="OrthoDB" id="8780389at2"/>
<evidence type="ECO:0000313" key="2">
    <source>
        <dbReference type="EMBL" id="AMP11303.1"/>
    </source>
</evidence>
<feature type="transmembrane region" description="Helical" evidence="1">
    <location>
        <begin position="16"/>
        <end position="37"/>
    </location>
</feature>
<organism evidence="2 3">
    <name type="scientific">Collimonas arenae</name>
    <dbReference type="NCBI Taxonomy" id="279058"/>
    <lineage>
        <taxon>Bacteria</taxon>
        <taxon>Pseudomonadati</taxon>
        <taxon>Pseudomonadota</taxon>
        <taxon>Betaproteobacteria</taxon>
        <taxon>Burkholderiales</taxon>
        <taxon>Oxalobacteraceae</taxon>
        <taxon>Collimonas</taxon>
    </lineage>
</organism>
<dbReference type="GO" id="GO:0043683">
    <property type="term" value="P:type IV pilus assembly"/>
    <property type="evidence" value="ECO:0007669"/>
    <property type="project" value="InterPro"/>
</dbReference>
<reference evidence="2 3" key="1">
    <citation type="submission" date="2015-11" db="EMBL/GenBank/DDBJ databases">
        <title>Exploring the genomic traits of fungus-feeding bacterial genus Collimonas.</title>
        <authorList>
            <person name="Song C."/>
            <person name="Schmidt R."/>
            <person name="de Jager V."/>
            <person name="Krzyzanowska D."/>
            <person name="Jongedijk E."/>
            <person name="Cankar K."/>
            <person name="Beekwilder J."/>
            <person name="van Veen A."/>
            <person name="de Boer W."/>
            <person name="van Veen J.A."/>
            <person name="Garbeva P."/>
        </authorList>
    </citation>
    <scope>NUCLEOTIDE SEQUENCE [LARGE SCALE GENOMIC DNA]</scope>
    <source>
        <strain evidence="2 3">Ter282</strain>
    </source>
</reference>
<dbReference type="NCBIfam" id="TIGR02532">
    <property type="entry name" value="IV_pilin_GFxxxE"/>
    <property type="match status" value="1"/>
</dbReference>
<dbReference type="Proteomes" id="UP000071778">
    <property type="component" value="Chromosome"/>
</dbReference>
<keyword evidence="1" id="KW-0812">Transmembrane</keyword>
<evidence type="ECO:0000313" key="3">
    <source>
        <dbReference type="Proteomes" id="UP000071778"/>
    </source>
</evidence>
<protein>
    <submittedName>
        <fullName evidence="2">Prepilin-type N-terminal cleavage/methylation domain protein</fullName>
    </submittedName>
</protein>
<dbReference type="InterPro" id="IPR032092">
    <property type="entry name" value="PilW"/>
</dbReference>
<dbReference type="Pfam" id="PF07963">
    <property type="entry name" value="N_methyl"/>
    <property type="match status" value="1"/>
</dbReference>
<gene>
    <name evidence="2" type="ORF">CAter282_3620</name>
</gene>
<evidence type="ECO:0000256" key="1">
    <source>
        <dbReference type="SAM" id="Phobius"/>
    </source>
</evidence>